<dbReference type="NCBIfam" id="NF001140">
    <property type="entry name" value="PRK00147.1"/>
    <property type="match status" value="1"/>
</dbReference>
<dbReference type="EMBL" id="MFPV01000046">
    <property type="protein sequence ID" value="OGH61110.1"/>
    <property type="molecule type" value="Genomic_DNA"/>
</dbReference>
<keyword evidence="6" id="KW-0413">Isomerase</keyword>
<dbReference type="InterPro" id="IPR042119">
    <property type="entry name" value="QueA_dom2"/>
</dbReference>
<comment type="subcellular location">
    <subcellularLocation>
        <location evidence="5">Cytoplasm</location>
    </subcellularLocation>
</comment>
<evidence type="ECO:0000313" key="7">
    <source>
        <dbReference type="Proteomes" id="UP000176329"/>
    </source>
</evidence>
<dbReference type="PANTHER" id="PTHR30307">
    <property type="entry name" value="S-ADENOSYLMETHIONINE:TRNA RIBOSYLTRANSFERASE-ISOMERASE"/>
    <property type="match status" value="1"/>
</dbReference>
<dbReference type="Gene3D" id="3.40.1780.10">
    <property type="entry name" value="QueA-like"/>
    <property type="match status" value="2"/>
</dbReference>
<accession>A0A1F6LNZ2</accession>
<name>A0A1F6LNZ2_9BACT</name>
<evidence type="ECO:0000256" key="2">
    <source>
        <dbReference type="ARBA" id="ARBA00022679"/>
    </source>
</evidence>
<dbReference type="HAMAP" id="MF_00113">
    <property type="entry name" value="QueA"/>
    <property type="match status" value="1"/>
</dbReference>
<dbReference type="GO" id="GO:0008616">
    <property type="term" value="P:tRNA queuosine(34) biosynthetic process"/>
    <property type="evidence" value="ECO:0007669"/>
    <property type="project" value="UniProtKB-UniRule"/>
</dbReference>
<dbReference type="AlphaFoldDB" id="A0A1F6LNZ2"/>
<gene>
    <name evidence="5" type="primary">queA</name>
    <name evidence="6" type="ORF">A2848_02205</name>
</gene>
<organism evidence="6 7">
    <name type="scientific">Candidatus Magasanikbacteria bacterium RIFCSPHIGHO2_01_FULL_50_8</name>
    <dbReference type="NCBI Taxonomy" id="1798674"/>
    <lineage>
        <taxon>Bacteria</taxon>
        <taxon>Candidatus Magasanikiibacteriota</taxon>
    </lineage>
</organism>
<dbReference type="Pfam" id="PF02547">
    <property type="entry name" value="Queuosine_synth"/>
    <property type="match status" value="1"/>
</dbReference>
<comment type="subunit">
    <text evidence="5">Monomer.</text>
</comment>
<dbReference type="GO" id="GO:0051075">
    <property type="term" value="F:S-adenosylmethionine:tRNA ribosyltransferase-isomerase activity"/>
    <property type="evidence" value="ECO:0007669"/>
    <property type="project" value="UniProtKB-EC"/>
</dbReference>
<dbReference type="EC" id="2.4.99.17" evidence="5"/>
<evidence type="ECO:0000256" key="4">
    <source>
        <dbReference type="ARBA" id="ARBA00022785"/>
    </source>
</evidence>
<proteinExistence type="inferred from homology"/>
<comment type="catalytic activity">
    <reaction evidence="5">
        <text>7-aminomethyl-7-carbaguanosine(34) in tRNA + S-adenosyl-L-methionine = epoxyqueuosine(34) in tRNA + adenine + L-methionine + 2 H(+)</text>
        <dbReference type="Rhea" id="RHEA:32155"/>
        <dbReference type="Rhea" id="RHEA-COMP:10342"/>
        <dbReference type="Rhea" id="RHEA-COMP:18582"/>
        <dbReference type="ChEBI" id="CHEBI:15378"/>
        <dbReference type="ChEBI" id="CHEBI:16708"/>
        <dbReference type="ChEBI" id="CHEBI:57844"/>
        <dbReference type="ChEBI" id="CHEBI:59789"/>
        <dbReference type="ChEBI" id="CHEBI:82833"/>
        <dbReference type="ChEBI" id="CHEBI:194443"/>
        <dbReference type="EC" id="2.4.99.17"/>
    </reaction>
</comment>
<keyword evidence="3 5" id="KW-0949">S-adenosyl-L-methionine</keyword>
<protein>
    <recommendedName>
        <fullName evidence="5">S-adenosylmethionine:tRNA ribosyltransferase-isomerase</fullName>
        <ecNumber evidence="5">2.4.99.17</ecNumber>
    </recommendedName>
    <alternativeName>
        <fullName evidence="5">Queuosine biosynthesis protein QueA</fullName>
    </alternativeName>
</protein>
<comment type="caution">
    <text evidence="6">The sequence shown here is derived from an EMBL/GenBank/DDBJ whole genome shotgun (WGS) entry which is preliminary data.</text>
</comment>
<comment type="pathway">
    <text evidence="5">tRNA modification; tRNA-queuosine biosynthesis.</text>
</comment>
<dbReference type="InterPro" id="IPR036100">
    <property type="entry name" value="QueA_sf"/>
</dbReference>
<evidence type="ECO:0000256" key="3">
    <source>
        <dbReference type="ARBA" id="ARBA00022691"/>
    </source>
</evidence>
<keyword evidence="1 5" id="KW-0963">Cytoplasm</keyword>
<evidence type="ECO:0000313" key="6">
    <source>
        <dbReference type="EMBL" id="OGH61110.1"/>
    </source>
</evidence>
<keyword evidence="2 5" id="KW-0808">Transferase</keyword>
<keyword evidence="4 5" id="KW-0671">Queuosine biosynthesis</keyword>
<dbReference type="InterPro" id="IPR003699">
    <property type="entry name" value="QueA"/>
</dbReference>
<evidence type="ECO:0000256" key="5">
    <source>
        <dbReference type="HAMAP-Rule" id="MF_00113"/>
    </source>
</evidence>
<comment type="similarity">
    <text evidence="5">Belongs to the QueA family.</text>
</comment>
<dbReference type="GO" id="GO:0005737">
    <property type="term" value="C:cytoplasm"/>
    <property type="evidence" value="ECO:0007669"/>
    <property type="project" value="UniProtKB-SubCell"/>
</dbReference>
<dbReference type="PANTHER" id="PTHR30307:SF0">
    <property type="entry name" value="S-ADENOSYLMETHIONINE:TRNA RIBOSYLTRANSFERASE-ISOMERASE"/>
    <property type="match status" value="1"/>
</dbReference>
<sequence>MKTSELDYVLPPERIAQKSVQPRDTSKMMVFDRATGAVEHRQFCDIANFLRRGDLLVFNNTKVFRARLRGRVGEHAVEILLLRPHGDVWECLGKPGKRLRVGAKIIFSRTTAATVLERFENGSFIVQFFSGAKKMSHQQLMKFANAHGEIPLPPYVSSGPTKLSDYQTVYAKQVGSVAAPTAGFHFTRALRVRLKKMGVQFAEVTLHVGIGTFQPIKTEHVDDHQMHAEMVGVCASDAQKIAHAKKEGRRVIAVGTTTTRALEGAADAVLNGAAWYGDVDIFIHPGFQFRVVDALVTNFHLPKSTLMLLVSAMIGEPHGGLKKLKELYAVAIQQKYRFYSFGDALLVE</sequence>
<dbReference type="Proteomes" id="UP000176329">
    <property type="component" value="Unassembled WGS sequence"/>
</dbReference>
<dbReference type="SUPFAM" id="SSF111337">
    <property type="entry name" value="QueA-like"/>
    <property type="match status" value="1"/>
</dbReference>
<dbReference type="InterPro" id="IPR042118">
    <property type="entry name" value="QueA_dom1"/>
</dbReference>
<comment type="function">
    <text evidence="5">Transfers and isomerizes the ribose moiety from AdoMet to the 7-aminomethyl group of 7-deazaguanine (preQ1-tRNA) to give epoxyqueuosine (oQ-tRNA).</text>
</comment>
<dbReference type="UniPathway" id="UPA00392"/>
<evidence type="ECO:0000256" key="1">
    <source>
        <dbReference type="ARBA" id="ARBA00022490"/>
    </source>
</evidence>
<dbReference type="NCBIfam" id="TIGR00113">
    <property type="entry name" value="queA"/>
    <property type="match status" value="1"/>
</dbReference>
<reference evidence="6 7" key="1">
    <citation type="journal article" date="2016" name="Nat. Commun.">
        <title>Thousands of microbial genomes shed light on interconnected biogeochemical processes in an aquifer system.</title>
        <authorList>
            <person name="Anantharaman K."/>
            <person name="Brown C.T."/>
            <person name="Hug L.A."/>
            <person name="Sharon I."/>
            <person name="Castelle C.J."/>
            <person name="Probst A.J."/>
            <person name="Thomas B.C."/>
            <person name="Singh A."/>
            <person name="Wilkins M.J."/>
            <person name="Karaoz U."/>
            <person name="Brodie E.L."/>
            <person name="Williams K.H."/>
            <person name="Hubbard S.S."/>
            <person name="Banfield J.F."/>
        </authorList>
    </citation>
    <scope>NUCLEOTIDE SEQUENCE [LARGE SCALE GENOMIC DNA]</scope>
</reference>
<dbReference type="Gene3D" id="2.40.10.240">
    <property type="entry name" value="QueA-like"/>
    <property type="match status" value="1"/>
</dbReference>